<evidence type="ECO:0000259" key="1">
    <source>
        <dbReference type="Pfam" id="PF08955"/>
    </source>
</evidence>
<dbReference type="InterPro" id="IPR015050">
    <property type="entry name" value="BofC_C"/>
</dbReference>
<keyword evidence="3" id="KW-1185">Reference proteome</keyword>
<dbReference type="Pfam" id="PF08955">
    <property type="entry name" value="BofC_C"/>
    <property type="match status" value="1"/>
</dbReference>
<organism evidence="2 3">
    <name type="scientific">Fervidibacillus albus</name>
    <dbReference type="NCBI Taxonomy" id="2980026"/>
    <lineage>
        <taxon>Bacteria</taxon>
        <taxon>Bacillati</taxon>
        <taxon>Bacillota</taxon>
        <taxon>Bacilli</taxon>
        <taxon>Bacillales</taxon>
        <taxon>Bacillaceae</taxon>
        <taxon>Fervidibacillus</taxon>
    </lineage>
</organism>
<dbReference type="RefSeq" id="WP_275418041.1">
    <property type="nucleotide sequence ID" value="NZ_CP106878.1"/>
</dbReference>
<feature type="domain" description="Bypass of forespore C C-terminal" evidence="1">
    <location>
        <begin position="98"/>
        <end position="170"/>
    </location>
</feature>
<evidence type="ECO:0000313" key="2">
    <source>
        <dbReference type="EMBL" id="WAA10256.1"/>
    </source>
</evidence>
<reference evidence="2" key="1">
    <citation type="submission" date="2022-09" db="EMBL/GenBank/DDBJ databases">
        <title>Complete Genomes of Fervidibacillus albus and Fervidibacillus halotolerans isolated from tidal flat sediments.</title>
        <authorList>
            <person name="Kwon K.K."/>
            <person name="Yang S.-H."/>
            <person name="Park M.J."/>
            <person name="Oh H.-M."/>
        </authorList>
    </citation>
    <scope>NUCLEOTIDE SEQUENCE</scope>
    <source>
        <strain evidence="2">MEBiC13591</strain>
    </source>
</reference>
<accession>A0A9E8LW90</accession>
<protein>
    <submittedName>
        <fullName evidence="2">BofC C-terminal domain-containing protein</fullName>
    </submittedName>
</protein>
<dbReference type="EMBL" id="CP106878">
    <property type="protein sequence ID" value="WAA10256.1"/>
    <property type="molecule type" value="Genomic_DNA"/>
</dbReference>
<sequence>MDNQLRKRFFMILSIFSLFLLLLNQPLRVGATDGNVEKDDEKQVFIFLRQAYLDGETSETVISIRPSDRQPSIMRYINDGWELKGIIGDRIILEKRVNDISPLLKSNGFFGITEDGTLSIFDGRPDENKVIHSFFQIDVQKLETKRQMELQEGIRIRTKDTYIQVIQAFQPYSISPK</sequence>
<dbReference type="Gene3D" id="3.30.70.1740">
    <property type="entry name" value="Bypass-of-forespore C, C-terminal domain"/>
    <property type="match status" value="1"/>
</dbReference>
<gene>
    <name evidence="2" type="ORF">OE104_02650</name>
</gene>
<dbReference type="Proteomes" id="UP001164718">
    <property type="component" value="Chromosome"/>
</dbReference>
<dbReference type="InterPro" id="IPR038117">
    <property type="entry name" value="BofC_C_sf"/>
</dbReference>
<name>A0A9E8LW90_9BACI</name>
<proteinExistence type="predicted"/>
<dbReference type="AlphaFoldDB" id="A0A9E8LW90"/>
<evidence type="ECO:0000313" key="3">
    <source>
        <dbReference type="Proteomes" id="UP001164718"/>
    </source>
</evidence>
<dbReference type="KEGG" id="faf:OE104_02650"/>